<dbReference type="SFLD" id="SFLDG01065">
    <property type="entry name" value="anaerobic_coproporphyrinogen-I"/>
    <property type="match status" value="1"/>
</dbReference>
<comment type="caution">
    <text evidence="2">The sequence shown here is derived from an EMBL/GenBank/DDBJ whole genome shotgun (WGS) entry which is preliminary data.</text>
</comment>
<sequence length="498" mass="55032">MHLTLQGHDYRYAAEQMMLTLFPEERPDYTPAPEGANAVLLTLTPQGDTLHARAVLRWQGKETVGEDSAPVPGGEDPLVRDRVCQRILKLAFYRAGVTVLGHEPPWGALTGVRPVKIPTRAMERGATPQEAERELRETYRVSPGRAALALDCAQASLRAKQSLREDEVSLYIGIPFCPTRCAYCSFVSADVGRTLKLLSPFLEVLLQEVDATAEELRRAGYAVRSLYVGGGTPTTLSAPQLDLLLGRVEERFDLSRCTEYTVEAGRPDTITAEKLAVLRRRGVQRVSVNPQTMQDAVLAAMGRAHTAADILRSFELVRASGIPCVNMDLIAGLPQDTPEGFRASLDQVLALDPENVTVHTLALKKGSRLMGDGTEESPVLPTAEDVDAMLSYAWKTLRAHGQVPYYLYRQKYMSGSFENVGWAKPGWESLYNICMMEELHTILSLGGGGVTKLVHPRTGRIERIANPKYPHEYVDSLEKLLRGKHQAADFLLQLRQGE</sequence>
<dbReference type="InterPro" id="IPR034505">
    <property type="entry name" value="Coproporphyrinogen-III_oxidase"/>
</dbReference>
<evidence type="ECO:0000259" key="1">
    <source>
        <dbReference type="PROSITE" id="PS51918"/>
    </source>
</evidence>
<dbReference type="Proteomes" id="UP000660021">
    <property type="component" value="Unassembled WGS sequence"/>
</dbReference>
<dbReference type="NCBIfam" id="TIGR03994">
    <property type="entry name" value="rSAM_HemZ"/>
    <property type="match status" value="1"/>
</dbReference>
<dbReference type="Gene3D" id="3.80.30.20">
    <property type="entry name" value="tm_1862 like domain"/>
    <property type="match status" value="1"/>
</dbReference>
<dbReference type="RefSeq" id="WP_101692492.1">
    <property type="nucleotide sequence ID" value="NZ_JACOPR010000002.1"/>
</dbReference>
<feature type="domain" description="Radical SAM core" evidence="1">
    <location>
        <begin position="162"/>
        <end position="396"/>
    </location>
</feature>
<dbReference type="InterPro" id="IPR023404">
    <property type="entry name" value="rSAM_horseshoe"/>
</dbReference>
<dbReference type="EC" id="1.3.98.3" evidence="2"/>
<dbReference type="PROSITE" id="PS51918">
    <property type="entry name" value="RADICAL_SAM"/>
    <property type="match status" value="1"/>
</dbReference>
<keyword evidence="3" id="KW-1185">Reference proteome</keyword>
<dbReference type="Pfam" id="PF04055">
    <property type="entry name" value="Radical_SAM"/>
    <property type="match status" value="1"/>
</dbReference>
<dbReference type="InterPro" id="IPR023995">
    <property type="entry name" value="HemZ"/>
</dbReference>
<dbReference type="InterPro" id="IPR058240">
    <property type="entry name" value="rSAM_sf"/>
</dbReference>
<gene>
    <name evidence="2" type="primary">hemZ</name>
    <name evidence="2" type="ORF">H8S34_04650</name>
</gene>
<accession>A0ABR7HRK0</accession>
<dbReference type="PANTHER" id="PTHR13932">
    <property type="entry name" value="COPROPORPHYRINIGEN III OXIDASE"/>
    <property type="match status" value="1"/>
</dbReference>
<dbReference type="GO" id="GO:0051989">
    <property type="term" value="F:coproporphyrinogen dehydrogenase activity"/>
    <property type="evidence" value="ECO:0007669"/>
    <property type="project" value="UniProtKB-EC"/>
</dbReference>
<dbReference type="CDD" id="cd01335">
    <property type="entry name" value="Radical_SAM"/>
    <property type="match status" value="1"/>
</dbReference>
<dbReference type="SFLD" id="SFLDG01082">
    <property type="entry name" value="B12-binding_domain_containing"/>
    <property type="match status" value="1"/>
</dbReference>
<protein>
    <submittedName>
        <fullName evidence="2">Coproporphyrinogen dehydrogenase HemZ</fullName>
        <ecNumber evidence="2">1.3.98.3</ecNumber>
    </submittedName>
</protein>
<dbReference type="SMART" id="SM00729">
    <property type="entry name" value="Elp3"/>
    <property type="match status" value="1"/>
</dbReference>
<dbReference type="EMBL" id="JACOPR010000002">
    <property type="protein sequence ID" value="MBC5730122.1"/>
    <property type="molecule type" value="Genomic_DNA"/>
</dbReference>
<name>A0ABR7HRK0_9FIRM</name>
<dbReference type="InterPro" id="IPR007197">
    <property type="entry name" value="rSAM"/>
</dbReference>
<dbReference type="SUPFAM" id="SSF102114">
    <property type="entry name" value="Radical SAM enzymes"/>
    <property type="match status" value="1"/>
</dbReference>
<dbReference type="SFLD" id="SFLDF00310">
    <property type="entry name" value="oxygen-independent_coproporphy"/>
    <property type="match status" value="1"/>
</dbReference>
<keyword evidence="2" id="KW-0560">Oxidoreductase</keyword>
<evidence type="ECO:0000313" key="3">
    <source>
        <dbReference type="Proteomes" id="UP000660021"/>
    </source>
</evidence>
<evidence type="ECO:0000313" key="2">
    <source>
        <dbReference type="EMBL" id="MBC5730122.1"/>
    </source>
</evidence>
<dbReference type="SFLD" id="SFLDS00029">
    <property type="entry name" value="Radical_SAM"/>
    <property type="match status" value="1"/>
</dbReference>
<reference evidence="2 3" key="1">
    <citation type="submission" date="2020-08" db="EMBL/GenBank/DDBJ databases">
        <title>Genome public.</title>
        <authorList>
            <person name="Liu C."/>
            <person name="Sun Q."/>
        </authorList>
    </citation>
    <scope>NUCLEOTIDE SEQUENCE [LARGE SCALE GENOMIC DNA]</scope>
    <source>
        <strain evidence="2 3">New-38</strain>
    </source>
</reference>
<dbReference type="PANTHER" id="PTHR13932:SF1">
    <property type="entry name" value="OXYGEN-INDEPENDENT COPROPORPHYRINOGEN-III OXIDASE-LIKE PROTEIN HEMZ"/>
    <property type="match status" value="1"/>
</dbReference>
<organism evidence="2 3">
    <name type="scientific">Pseudoflavonifractor hominis</name>
    <dbReference type="NCBI Taxonomy" id="2763059"/>
    <lineage>
        <taxon>Bacteria</taxon>
        <taxon>Bacillati</taxon>
        <taxon>Bacillota</taxon>
        <taxon>Clostridia</taxon>
        <taxon>Eubacteriales</taxon>
        <taxon>Oscillospiraceae</taxon>
        <taxon>Pseudoflavonifractor</taxon>
    </lineage>
</organism>
<proteinExistence type="predicted"/>
<dbReference type="InterPro" id="IPR006638">
    <property type="entry name" value="Elp3/MiaA/NifB-like_rSAM"/>
</dbReference>